<name>A0ACB8EMU3_9SAUR</name>
<protein>
    <submittedName>
        <fullName evidence="1">Uncharacterized protein</fullName>
    </submittedName>
</protein>
<dbReference type="Proteomes" id="UP000827872">
    <property type="component" value="Linkage Group LG03"/>
</dbReference>
<gene>
    <name evidence="1" type="ORF">K3G42_032358</name>
</gene>
<evidence type="ECO:0000313" key="1">
    <source>
        <dbReference type="EMBL" id="KAH7993808.1"/>
    </source>
</evidence>
<accession>A0ACB8EMU3</accession>
<organism evidence="1 2">
    <name type="scientific">Sphaerodactylus townsendi</name>
    <dbReference type="NCBI Taxonomy" id="933632"/>
    <lineage>
        <taxon>Eukaryota</taxon>
        <taxon>Metazoa</taxon>
        <taxon>Chordata</taxon>
        <taxon>Craniata</taxon>
        <taxon>Vertebrata</taxon>
        <taxon>Euteleostomi</taxon>
        <taxon>Lepidosauria</taxon>
        <taxon>Squamata</taxon>
        <taxon>Bifurcata</taxon>
        <taxon>Gekkota</taxon>
        <taxon>Sphaerodactylidae</taxon>
        <taxon>Sphaerodactylus</taxon>
    </lineage>
</organism>
<dbReference type="EMBL" id="CM037616">
    <property type="protein sequence ID" value="KAH7993808.1"/>
    <property type="molecule type" value="Genomic_DNA"/>
</dbReference>
<keyword evidence="2" id="KW-1185">Reference proteome</keyword>
<sequence>MWGGKWRTRATPAPGAPSPSPHLSRVVNSSHSTSILGGPAASSSEAAGPAPVKVELGAAADPNPQLPSAVALLPHLEPLAGLDRGVPSGPEEGFGSWGDILHPKVMRDMVVPRDTGYPMSLYQERCLSQMEGYHDQLLHAVSQVLEYQGK</sequence>
<evidence type="ECO:0000313" key="2">
    <source>
        <dbReference type="Proteomes" id="UP000827872"/>
    </source>
</evidence>
<proteinExistence type="predicted"/>
<reference evidence="1" key="1">
    <citation type="submission" date="2021-08" db="EMBL/GenBank/DDBJ databases">
        <title>The first chromosome-level gecko genome reveals the dynamic sex chromosomes of Neotropical dwarf geckos (Sphaerodactylidae: Sphaerodactylus).</title>
        <authorList>
            <person name="Pinto B.J."/>
            <person name="Keating S.E."/>
            <person name="Gamble T."/>
        </authorList>
    </citation>
    <scope>NUCLEOTIDE SEQUENCE</scope>
    <source>
        <strain evidence="1">TG3544</strain>
    </source>
</reference>
<comment type="caution">
    <text evidence="1">The sequence shown here is derived from an EMBL/GenBank/DDBJ whole genome shotgun (WGS) entry which is preliminary data.</text>
</comment>